<evidence type="ECO:0000313" key="5">
    <source>
        <dbReference type="Proteomes" id="UP000032067"/>
    </source>
</evidence>
<evidence type="ECO:0000256" key="2">
    <source>
        <dbReference type="ARBA" id="ARBA00023163"/>
    </source>
</evidence>
<reference evidence="4 5" key="1">
    <citation type="submission" date="2014-12" db="EMBL/GenBank/DDBJ databases">
        <title>16Stimator: statistical estimation of ribosomal gene copy numbers from draft genome assemblies.</title>
        <authorList>
            <person name="Perisin M.A."/>
            <person name="Vetter M."/>
            <person name="Gilbert J.A."/>
            <person name="Bergelson J."/>
        </authorList>
    </citation>
    <scope>NUCLEOTIDE SEQUENCE [LARGE SCALE GENOMIC DNA]</scope>
    <source>
        <strain evidence="4 5">MEDvA23</strain>
    </source>
</reference>
<dbReference type="GO" id="GO:0003700">
    <property type="term" value="F:DNA-binding transcription factor activity"/>
    <property type="evidence" value="ECO:0007669"/>
    <property type="project" value="InterPro"/>
</dbReference>
<evidence type="ECO:0000256" key="1">
    <source>
        <dbReference type="ARBA" id="ARBA00023015"/>
    </source>
</evidence>
<accession>A0A0D0LB42</accession>
<dbReference type="InterPro" id="IPR026881">
    <property type="entry name" value="WYL_dom"/>
</dbReference>
<dbReference type="PROSITE" id="PS52050">
    <property type="entry name" value="WYL"/>
    <property type="match status" value="1"/>
</dbReference>
<sequence length="228" mass="25749">MTRTERLLRILQMLREKRRPVTAAAIGEHFGVSERTIYRDIATLTSQGAMIAGEAGVGFVLRDDFFLPPLAFDPHEAAALMLGLRFVLRRGGVGLSAAAKSAQAKLSGAMPARFDDAAARRSAFVVAPHPAVRGQILEIIREAIDRARKARIRYERPDGTISERIVWPIVIGWFDGFEMFAAWCELRQEFRHFRVDRLACIELLDQDAGRPRHALLQDYRRLEPDVEL</sequence>
<organism evidence="4 5">
    <name type="scientific">Variovorax paradoxus</name>
    <dbReference type="NCBI Taxonomy" id="34073"/>
    <lineage>
        <taxon>Bacteria</taxon>
        <taxon>Pseudomonadati</taxon>
        <taxon>Pseudomonadota</taxon>
        <taxon>Betaproteobacteria</taxon>
        <taxon>Burkholderiales</taxon>
        <taxon>Comamonadaceae</taxon>
        <taxon>Variovorax</taxon>
    </lineage>
</organism>
<dbReference type="OrthoDB" id="9807255at2"/>
<dbReference type="Proteomes" id="UP000032067">
    <property type="component" value="Unassembled WGS sequence"/>
</dbReference>
<keyword evidence="1" id="KW-0805">Transcription regulation</keyword>
<dbReference type="InterPro" id="IPR013196">
    <property type="entry name" value="HTH_11"/>
</dbReference>
<proteinExistence type="predicted"/>
<evidence type="ECO:0000313" key="4">
    <source>
        <dbReference type="EMBL" id="KIQ35432.1"/>
    </source>
</evidence>
<protein>
    <recommendedName>
        <fullName evidence="3">HTH deoR-type domain-containing protein</fullName>
    </recommendedName>
</protein>
<dbReference type="Pfam" id="PF08279">
    <property type="entry name" value="HTH_11"/>
    <property type="match status" value="1"/>
</dbReference>
<dbReference type="SUPFAM" id="SSF46785">
    <property type="entry name" value="Winged helix' DNA-binding domain"/>
    <property type="match status" value="1"/>
</dbReference>
<dbReference type="InterPro" id="IPR036388">
    <property type="entry name" value="WH-like_DNA-bd_sf"/>
</dbReference>
<dbReference type="InterPro" id="IPR036390">
    <property type="entry name" value="WH_DNA-bd_sf"/>
</dbReference>
<dbReference type="SMART" id="SM00420">
    <property type="entry name" value="HTH_DEOR"/>
    <property type="match status" value="1"/>
</dbReference>
<dbReference type="PANTHER" id="PTHR34580:SF3">
    <property type="entry name" value="PROTEIN PAFB"/>
    <property type="match status" value="1"/>
</dbReference>
<dbReference type="EMBL" id="JXQQ01000010">
    <property type="protein sequence ID" value="KIQ35432.1"/>
    <property type="molecule type" value="Genomic_DNA"/>
</dbReference>
<dbReference type="Pfam" id="PF13280">
    <property type="entry name" value="WYL"/>
    <property type="match status" value="1"/>
</dbReference>
<dbReference type="AlphaFoldDB" id="A0A0D0LB42"/>
<feature type="domain" description="HTH deoR-type" evidence="3">
    <location>
        <begin position="6"/>
        <end position="59"/>
    </location>
</feature>
<dbReference type="PANTHER" id="PTHR34580">
    <property type="match status" value="1"/>
</dbReference>
<evidence type="ECO:0000259" key="3">
    <source>
        <dbReference type="SMART" id="SM00420"/>
    </source>
</evidence>
<dbReference type="InterPro" id="IPR051534">
    <property type="entry name" value="CBASS_pafABC_assoc_protein"/>
</dbReference>
<dbReference type="InterPro" id="IPR001034">
    <property type="entry name" value="DeoR_HTH"/>
</dbReference>
<comment type="caution">
    <text evidence="4">The sequence shown here is derived from an EMBL/GenBank/DDBJ whole genome shotgun (WGS) entry which is preliminary data.</text>
</comment>
<gene>
    <name evidence="4" type="ORF">RT97_06245</name>
</gene>
<keyword evidence="2" id="KW-0804">Transcription</keyword>
<dbReference type="RefSeq" id="WP_042577862.1">
    <property type="nucleotide sequence ID" value="NZ_JXQQ01000010.1"/>
</dbReference>
<dbReference type="Gene3D" id="1.10.10.10">
    <property type="entry name" value="Winged helix-like DNA-binding domain superfamily/Winged helix DNA-binding domain"/>
    <property type="match status" value="1"/>
</dbReference>
<name>A0A0D0LB42_VARPD</name>